<dbReference type="PANTHER" id="PTHR44688">
    <property type="entry name" value="DNA-BINDING TRANSCRIPTIONAL ACTIVATOR DEVR_DOSR"/>
    <property type="match status" value="1"/>
</dbReference>
<dbReference type="PRINTS" id="PR00038">
    <property type="entry name" value="HTHLUXR"/>
</dbReference>
<gene>
    <name evidence="5" type="ORF">HB375_10210</name>
</gene>
<dbReference type="InterPro" id="IPR016032">
    <property type="entry name" value="Sig_transdc_resp-reg_C-effctor"/>
</dbReference>
<dbReference type="Pfam" id="PF03472">
    <property type="entry name" value="Autoind_bind"/>
    <property type="match status" value="1"/>
</dbReference>
<dbReference type="PROSITE" id="PS50043">
    <property type="entry name" value="HTH_LUXR_2"/>
    <property type="match status" value="1"/>
</dbReference>
<dbReference type="Pfam" id="PF00196">
    <property type="entry name" value="GerE"/>
    <property type="match status" value="1"/>
</dbReference>
<dbReference type="RefSeq" id="WP_167672882.1">
    <property type="nucleotide sequence ID" value="NZ_JAATJS010000003.1"/>
</dbReference>
<keyword evidence="1" id="KW-0805">Transcription regulation</keyword>
<sequence length="244" mass="26907">MAGGNSQADIVFEFVEACESFKSVDEVLSALRTRADDLGFAHFIVTGLPLPNRPLEPLVLLNSWPAGWFDRYISRDYFRVDPIGQQALATSTPFKWGHAAERGERVSARTMMGEAVEFGLTDGFCVPIYTATGWQSAISFASPHRLDMGPRDLAAAHLLAITAHGRLRVLLGEERLIRQRLTPREREVLTWAAAGKSAWETSCILSISEATVITHLDNVRRKLNVANTTQAVAVALQTGELQPY</sequence>
<dbReference type="CDD" id="cd06170">
    <property type="entry name" value="LuxR_C_like"/>
    <property type="match status" value="1"/>
</dbReference>
<proteinExistence type="predicted"/>
<feature type="domain" description="HTH luxR-type" evidence="4">
    <location>
        <begin position="174"/>
        <end position="239"/>
    </location>
</feature>
<evidence type="ECO:0000256" key="2">
    <source>
        <dbReference type="ARBA" id="ARBA00023125"/>
    </source>
</evidence>
<comment type="caution">
    <text evidence="5">The sequence shown here is derived from an EMBL/GenBank/DDBJ whole genome shotgun (WGS) entry which is preliminary data.</text>
</comment>
<dbReference type="EMBL" id="JAATJS010000003">
    <property type="protein sequence ID" value="NIX76984.1"/>
    <property type="molecule type" value="Genomic_DNA"/>
</dbReference>
<dbReference type="Gene3D" id="1.10.10.10">
    <property type="entry name" value="Winged helix-like DNA-binding domain superfamily/Winged helix DNA-binding domain"/>
    <property type="match status" value="1"/>
</dbReference>
<accession>A0ABX0VCU4</accession>
<dbReference type="InterPro" id="IPR036693">
    <property type="entry name" value="TF_LuxR_autoind-bd_dom_sf"/>
</dbReference>
<evidence type="ECO:0000259" key="4">
    <source>
        <dbReference type="PROSITE" id="PS50043"/>
    </source>
</evidence>
<dbReference type="SMART" id="SM00421">
    <property type="entry name" value="HTH_LUXR"/>
    <property type="match status" value="1"/>
</dbReference>
<evidence type="ECO:0000313" key="6">
    <source>
        <dbReference type="Proteomes" id="UP000707352"/>
    </source>
</evidence>
<keyword evidence="2" id="KW-0238">DNA-binding</keyword>
<dbReference type="Gene3D" id="3.30.450.80">
    <property type="entry name" value="Transcription factor LuxR-like, autoinducer-binding domain"/>
    <property type="match status" value="1"/>
</dbReference>
<name>A0ABX0VCU4_9HYPH</name>
<dbReference type="Proteomes" id="UP000707352">
    <property type="component" value="Unassembled WGS sequence"/>
</dbReference>
<dbReference type="SUPFAM" id="SSF46894">
    <property type="entry name" value="C-terminal effector domain of the bipartite response regulators"/>
    <property type="match status" value="1"/>
</dbReference>
<reference evidence="5 6" key="1">
    <citation type="submission" date="2020-03" db="EMBL/GenBank/DDBJ databases">
        <title>The genome sequence of Microvirga sp. c23x22.</title>
        <authorList>
            <person name="Zhang X."/>
        </authorList>
    </citation>
    <scope>NUCLEOTIDE SEQUENCE [LARGE SCALE GENOMIC DNA]</scope>
    <source>
        <strain evidence="6">c23x22</strain>
    </source>
</reference>
<dbReference type="InterPro" id="IPR036388">
    <property type="entry name" value="WH-like_DNA-bd_sf"/>
</dbReference>
<dbReference type="InterPro" id="IPR005143">
    <property type="entry name" value="TF_LuxR_autoind-bd_dom"/>
</dbReference>
<evidence type="ECO:0000313" key="5">
    <source>
        <dbReference type="EMBL" id="NIX76984.1"/>
    </source>
</evidence>
<protein>
    <submittedName>
        <fullName evidence="5">LuxR family transcriptional regulator</fullName>
    </submittedName>
</protein>
<dbReference type="PANTHER" id="PTHR44688:SF16">
    <property type="entry name" value="DNA-BINDING TRANSCRIPTIONAL ACTIVATOR DEVR_DOSR"/>
    <property type="match status" value="1"/>
</dbReference>
<dbReference type="SUPFAM" id="SSF75516">
    <property type="entry name" value="Pheromone-binding domain of LuxR-like quorum-sensing transcription factors"/>
    <property type="match status" value="1"/>
</dbReference>
<organism evidence="5 6">
    <name type="scientific">Microvirga terricola</name>
    <dbReference type="NCBI Taxonomy" id="2719797"/>
    <lineage>
        <taxon>Bacteria</taxon>
        <taxon>Pseudomonadati</taxon>
        <taxon>Pseudomonadota</taxon>
        <taxon>Alphaproteobacteria</taxon>
        <taxon>Hyphomicrobiales</taxon>
        <taxon>Methylobacteriaceae</taxon>
        <taxon>Microvirga</taxon>
    </lineage>
</organism>
<dbReference type="InterPro" id="IPR000792">
    <property type="entry name" value="Tscrpt_reg_LuxR_C"/>
</dbReference>
<keyword evidence="3" id="KW-0804">Transcription</keyword>
<evidence type="ECO:0000256" key="3">
    <source>
        <dbReference type="ARBA" id="ARBA00023163"/>
    </source>
</evidence>
<evidence type="ECO:0000256" key="1">
    <source>
        <dbReference type="ARBA" id="ARBA00023015"/>
    </source>
</evidence>
<keyword evidence="6" id="KW-1185">Reference proteome</keyword>